<organism evidence="1 2">
    <name type="scientific">Violaceomyces palustris</name>
    <dbReference type="NCBI Taxonomy" id="1673888"/>
    <lineage>
        <taxon>Eukaryota</taxon>
        <taxon>Fungi</taxon>
        <taxon>Dikarya</taxon>
        <taxon>Basidiomycota</taxon>
        <taxon>Ustilaginomycotina</taxon>
        <taxon>Ustilaginomycetes</taxon>
        <taxon>Violaceomycetales</taxon>
        <taxon>Violaceomycetaceae</taxon>
        <taxon>Violaceomyces</taxon>
    </lineage>
</organism>
<accession>A0ACD0P150</accession>
<evidence type="ECO:0000313" key="2">
    <source>
        <dbReference type="Proteomes" id="UP000245626"/>
    </source>
</evidence>
<sequence>MTLPDLAWIGLTRKNSPLLLVSSLRIKGSCLQTRRLSRTNPIRLDHEARRRITTTPPPPPPYDILFCGTDEFARESLKAIAERKELFESIHVLTPPDSKTGWGSKRMKVSAVKRFAIENGLDQEDLPRDAGFLGWQLPDKIRRSNRRLLIAASFGHMIPDSVIESFGHASQALNLHPSLLPQLRGAAPIQWAIARDLKTTGVSVQELGKGEFDRGRILSQKTIEIPPLSTFSSLEPRLAKLGSSLLVQVISQLPKYSESSWSQHEAEATNAFKVKRDDVEVKWAKWTAQEIHARYRGFGYLYKLSTNLVPLPRRGKAETFPTVRVLLTSLKEPGHLEALAELDRRSHDILSSETTKEGMATFSDSLGALVVKCKGDTFLRVDKLQVEKKGEKEAREWWRGFRDRGDDRGRILFEFLKQTVL</sequence>
<dbReference type="Proteomes" id="UP000245626">
    <property type="component" value="Unassembled WGS sequence"/>
</dbReference>
<keyword evidence="2" id="KW-1185">Reference proteome</keyword>
<name>A0ACD0P150_9BASI</name>
<evidence type="ECO:0000313" key="1">
    <source>
        <dbReference type="EMBL" id="PWN51776.1"/>
    </source>
</evidence>
<protein>
    <submittedName>
        <fullName evidence="1">Formyltransferase</fullName>
    </submittedName>
</protein>
<reference evidence="1 2" key="1">
    <citation type="journal article" date="2018" name="Mol. Biol. Evol.">
        <title>Broad Genomic Sampling Reveals a Smut Pathogenic Ancestry of the Fungal Clade Ustilaginomycotina.</title>
        <authorList>
            <person name="Kijpornyongpan T."/>
            <person name="Mondo S.J."/>
            <person name="Barry K."/>
            <person name="Sandor L."/>
            <person name="Lee J."/>
            <person name="Lipzen A."/>
            <person name="Pangilinan J."/>
            <person name="LaButti K."/>
            <person name="Hainaut M."/>
            <person name="Henrissat B."/>
            <person name="Grigoriev I.V."/>
            <person name="Spatafora J.W."/>
            <person name="Aime M.C."/>
        </authorList>
    </citation>
    <scope>NUCLEOTIDE SEQUENCE [LARGE SCALE GENOMIC DNA]</scope>
    <source>
        <strain evidence="1 2">SA 807</strain>
    </source>
</reference>
<proteinExistence type="predicted"/>
<dbReference type="EMBL" id="KZ819818">
    <property type="protein sequence ID" value="PWN51776.1"/>
    <property type="molecule type" value="Genomic_DNA"/>
</dbReference>
<gene>
    <name evidence="1" type="ORF">IE53DRAFT_385870</name>
</gene>